<evidence type="ECO:0000313" key="3">
    <source>
        <dbReference type="EMBL" id="JAC77034.1"/>
    </source>
</evidence>
<keyword evidence="2" id="KW-0472">Membrane</keyword>
<dbReference type="EMBL" id="GBEZ01008509">
    <property type="protein sequence ID" value="JAC77034.1"/>
    <property type="molecule type" value="Transcribed_RNA"/>
</dbReference>
<dbReference type="AlphaFoldDB" id="A0A061S205"/>
<evidence type="ECO:0000256" key="1">
    <source>
        <dbReference type="SAM" id="MobiDB-lite"/>
    </source>
</evidence>
<protein>
    <submittedName>
        <fullName evidence="3">Uncharacterized protein</fullName>
    </submittedName>
</protein>
<feature type="transmembrane region" description="Helical" evidence="2">
    <location>
        <begin position="106"/>
        <end position="126"/>
    </location>
</feature>
<feature type="compositionally biased region" description="Polar residues" evidence="1">
    <location>
        <begin position="12"/>
        <end position="21"/>
    </location>
</feature>
<evidence type="ECO:0000256" key="2">
    <source>
        <dbReference type="SAM" id="Phobius"/>
    </source>
</evidence>
<feature type="compositionally biased region" description="Basic and acidic residues" evidence="1">
    <location>
        <begin position="1"/>
        <end position="10"/>
    </location>
</feature>
<keyword evidence="2" id="KW-0812">Transmembrane</keyword>
<reference evidence="3" key="1">
    <citation type="submission" date="2014-05" db="EMBL/GenBank/DDBJ databases">
        <title>The transcriptome of the halophilic microalga Tetraselmis sp. GSL018 isolated from the Great Salt Lake, Utah.</title>
        <authorList>
            <person name="Jinkerson R.E."/>
            <person name="D'Adamo S."/>
            <person name="Posewitz M.C."/>
        </authorList>
    </citation>
    <scope>NUCLEOTIDE SEQUENCE</scope>
    <source>
        <strain evidence="3">GSL018</strain>
    </source>
</reference>
<keyword evidence="2" id="KW-1133">Transmembrane helix</keyword>
<organism evidence="3">
    <name type="scientific">Tetraselmis sp. GSL018</name>
    <dbReference type="NCBI Taxonomy" id="582737"/>
    <lineage>
        <taxon>Eukaryota</taxon>
        <taxon>Viridiplantae</taxon>
        <taxon>Chlorophyta</taxon>
        <taxon>core chlorophytes</taxon>
        <taxon>Chlorodendrophyceae</taxon>
        <taxon>Chlorodendrales</taxon>
        <taxon>Chlorodendraceae</taxon>
        <taxon>Tetraselmis</taxon>
    </lineage>
</organism>
<sequence>MGLLNKRENDTTEQSQASSDSSRPKRVVHVELSERSRAKGGIILERDDLERILSSKAEEIVYTHKGDSSYNEANQDYFYDDLTAADSITTHSSQESVLDATTTPKASPASVFATVVIGGLLMLLMWKLSGNFRKYATKMARKLWLRKRRRFHKSRGR</sequence>
<proteinExistence type="predicted"/>
<gene>
    <name evidence="3" type="ORF">TSPGSL018_18648</name>
</gene>
<accession>A0A061S205</accession>
<name>A0A061S205_9CHLO</name>
<feature type="region of interest" description="Disordered" evidence="1">
    <location>
        <begin position="1"/>
        <end position="28"/>
    </location>
</feature>